<dbReference type="RefSeq" id="WP_326504898.1">
    <property type="nucleotide sequence ID" value="NZ_JAWIIV010000002.1"/>
</dbReference>
<comment type="caution">
    <text evidence="3">The sequence shown here is derived from an EMBL/GenBank/DDBJ whole genome shotgun (WGS) entry which is preliminary data.</text>
</comment>
<name>A0ABU6J3Y6_9BURK</name>
<keyword evidence="2" id="KW-0732">Signal</keyword>
<dbReference type="EMBL" id="JAWIIV010000002">
    <property type="protein sequence ID" value="MEC4718146.1"/>
    <property type="molecule type" value="Genomic_DNA"/>
</dbReference>
<dbReference type="Proteomes" id="UP001352263">
    <property type="component" value="Unassembled WGS sequence"/>
</dbReference>
<dbReference type="Pfam" id="PF11604">
    <property type="entry name" value="CusF_Ec"/>
    <property type="match status" value="1"/>
</dbReference>
<dbReference type="Gene3D" id="2.40.50.320">
    <property type="entry name" value="Copper binding periplasmic protein CusF"/>
    <property type="match status" value="1"/>
</dbReference>
<organism evidence="3 4">
    <name type="scientific">Noviherbaspirillum album</name>
    <dbReference type="NCBI Taxonomy" id="3080276"/>
    <lineage>
        <taxon>Bacteria</taxon>
        <taxon>Pseudomonadati</taxon>
        <taxon>Pseudomonadota</taxon>
        <taxon>Betaproteobacteria</taxon>
        <taxon>Burkholderiales</taxon>
        <taxon>Oxalobacteraceae</taxon>
        <taxon>Noviherbaspirillum</taxon>
    </lineage>
</organism>
<feature type="signal peptide" evidence="2">
    <location>
        <begin position="1"/>
        <end position="21"/>
    </location>
</feature>
<feature type="chain" id="PRO_5046237129" evidence="2">
    <location>
        <begin position="22"/>
        <end position="125"/>
    </location>
</feature>
<gene>
    <name evidence="3" type="ORF">RY831_03235</name>
</gene>
<evidence type="ECO:0000313" key="4">
    <source>
        <dbReference type="Proteomes" id="UP001352263"/>
    </source>
</evidence>
<feature type="compositionally biased region" description="Basic and acidic residues" evidence="1">
    <location>
        <begin position="29"/>
        <end position="43"/>
    </location>
</feature>
<evidence type="ECO:0000256" key="1">
    <source>
        <dbReference type="SAM" id="MobiDB-lite"/>
    </source>
</evidence>
<accession>A0ABU6J3Y6</accession>
<keyword evidence="4" id="KW-1185">Reference proteome</keyword>
<proteinExistence type="predicted"/>
<dbReference type="InterPro" id="IPR042230">
    <property type="entry name" value="CusF_sf"/>
</dbReference>
<evidence type="ECO:0000256" key="2">
    <source>
        <dbReference type="SAM" id="SignalP"/>
    </source>
</evidence>
<sequence>MNQFAKITLALLLSASGAAFAQSGNMKDMPMDSKSHGDMKGMDMKGQGSDKQGEPHMASATVKSADAAKGTVALSHEPIQSLKWPAMTMSFSVKDKALFEKLSPGNKVQVEFVKQGSEYVVTSVK</sequence>
<feature type="region of interest" description="Disordered" evidence="1">
    <location>
        <begin position="23"/>
        <end position="57"/>
    </location>
</feature>
<evidence type="ECO:0000313" key="3">
    <source>
        <dbReference type="EMBL" id="MEC4718146.1"/>
    </source>
</evidence>
<dbReference type="InterPro" id="IPR021647">
    <property type="entry name" value="CusF_Ec"/>
</dbReference>
<reference evidence="3 4" key="1">
    <citation type="submission" date="2023-10" db="EMBL/GenBank/DDBJ databases">
        <title>Noviherbaspirillum sp. CPCC 100848 genome assembly.</title>
        <authorList>
            <person name="Li X.Y."/>
            <person name="Fang X.M."/>
        </authorList>
    </citation>
    <scope>NUCLEOTIDE SEQUENCE [LARGE SCALE GENOMIC DNA]</scope>
    <source>
        <strain evidence="3 4">CPCC 100848</strain>
    </source>
</reference>
<protein>
    <submittedName>
        <fullName evidence="3">Copper-binding protein</fullName>
    </submittedName>
</protein>